<dbReference type="EMBL" id="FLUO01000001">
    <property type="protein sequence ID" value="SBV95427.1"/>
    <property type="molecule type" value="Genomic_DNA"/>
</dbReference>
<proteinExistence type="predicted"/>
<gene>
    <name evidence="1" type="ORF">KL86APRO_10634</name>
</gene>
<organism evidence="1">
    <name type="scientific">uncultured Alphaproteobacteria bacterium</name>
    <dbReference type="NCBI Taxonomy" id="91750"/>
    <lineage>
        <taxon>Bacteria</taxon>
        <taxon>Pseudomonadati</taxon>
        <taxon>Pseudomonadota</taxon>
        <taxon>Alphaproteobacteria</taxon>
        <taxon>environmental samples</taxon>
    </lineage>
</organism>
<dbReference type="InterPro" id="IPR007060">
    <property type="entry name" value="FtsL/DivIC"/>
</dbReference>
<sequence>MRAVFAPLAAVALIAYFSYHIVNGDRGLLAYRDLRVAIAQAEAIKAETGQERAVLERRVSLLRPESLDLDLVEERARIILDLAQPGDIVLFNNTL</sequence>
<dbReference type="Pfam" id="PF04977">
    <property type="entry name" value="DivIC"/>
    <property type="match status" value="1"/>
</dbReference>
<reference evidence="1" key="1">
    <citation type="submission" date="2016-04" db="EMBL/GenBank/DDBJ databases">
        <authorList>
            <person name="Evans L.H."/>
            <person name="Alamgir A."/>
            <person name="Owens N."/>
            <person name="Weber N.D."/>
            <person name="Virtaneva K."/>
            <person name="Barbian K."/>
            <person name="Babar A."/>
            <person name="Rosenke K."/>
        </authorList>
    </citation>
    <scope>NUCLEOTIDE SEQUENCE</scope>
    <source>
        <strain evidence="1">86</strain>
    </source>
</reference>
<accession>A0A212J7J2</accession>
<evidence type="ECO:0000313" key="1">
    <source>
        <dbReference type="EMBL" id="SBV95427.1"/>
    </source>
</evidence>
<protein>
    <submittedName>
        <fullName evidence="1">Septum formation initiator, putative</fullName>
    </submittedName>
</protein>
<dbReference type="AlphaFoldDB" id="A0A212J7J2"/>
<name>A0A212J7J2_9PROT</name>